<dbReference type="OrthoDB" id="10337338at2759"/>
<protein>
    <submittedName>
        <fullName evidence="1">Uncharacterized protein</fullName>
    </submittedName>
</protein>
<comment type="caution">
    <text evidence="1">The sequence shown here is derived from an EMBL/GenBank/DDBJ whole genome shotgun (WGS) entry which is preliminary data.</text>
</comment>
<dbReference type="AlphaFoldDB" id="A0A0V0U5Y6"/>
<dbReference type="EMBL" id="JYDJ01000055">
    <property type="protein sequence ID" value="KRX46598.1"/>
    <property type="molecule type" value="Genomic_DNA"/>
</dbReference>
<organism evidence="1 2">
    <name type="scientific">Trichinella murrelli</name>
    <dbReference type="NCBI Taxonomy" id="144512"/>
    <lineage>
        <taxon>Eukaryota</taxon>
        <taxon>Metazoa</taxon>
        <taxon>Ecdysozoa</taxon>
        <taxon>Nematoda</taxon>
        <taxon>Enoplea</taxon>
        <taxon>Dorylaimia</taxon>
        <taxon>Trichinellida</taxon>
        <taxon>Trichinellidae</taxon>
        <taxon>Trichinella</taxon>
    </lineage>
</organism>
<reference evidence="1 2" key="1">
    <citation type="submission" date="2015-01" db="EMBL/GenBank/DDBJ databases">
        <title>Evolution of Trichinella species and genotypes.</title>
        <authorList>
            <person name="Korhonen P.K."/>
            <person name="Edoardo P."/>
            <person name="Giuseppe L.R."/>
            <person name="Gasser R.B."/>
        </authorList>
    </citation>
    <scope>NUCLEOTIDE SEQUENCE [LARGE SCALE GENOMIC DNA]</scope>
    <source>
        <strain evidence="1">ISS417</strain>
    </source>
</reference>
<sequence>MYKCDLILLTPLSKQNNCESFCGVLYLHNSNEIDNANAMLVLDKKHGKEWFVGSVKIFFILIPVICRHRQTQLLFQKIDIHSALFDQAKKFLMRFIEPKMTEEFGANYCFNHYDSNFLFNLVSVDEYAFIETNPLCCGSTSALRFSKRLHRPSKRDVFYGCGKVDPR</sequence>
<name>A0A0V0U5Y6_9BILA</name>
<accession>A0A0V0U5Y6</accession>
<evidence type="ECO:0000313" key="1">
    <source>
        <dbReference type="EMBL" id="KRX46598.1"/>
    </source>
</evidence>
<proteinExistence type="predicted"/>
<dbReference type="Proteomes" id="UP000055048">
    <property type="component" value="Unassembled WGS sequence"/>
</dbReference>
<evidence type="ECO:0000313" key="2">
    <source>
        <dbReference type="Proteomes" id="UP000055048"/>
    </source>
</evidence>
<gene>
    <name evidence="1" type="ORF">T05_5823</name>
</gene>
<keyword evidence="2" id="KW-1185">Reference proteome</keyword>